<dbReference type="GO" id="GO:0003723">
    <property type="term" value="F:RNA binding"/>
    <property type="evidence" value="ECO:0007669"/>
    <property type="project" value="UniProtKB-KW"/>
</dbReference>
<dbReference type="FunFam" id="3.30.70.2740:FF:000001">
    <property type="entry name" value="D-lactate dehydrogenase mitochondrial"/>
    <property type="match status" value="1"/>
</dbReference>
<dbReference type="FunFam" id="3.30.465.10:FF:000014">
    <property type="entry name" value="D-lactate dehydrogenase (Cytochrome), putative"/>
    <property type="match status" value="1"/>
</dbReference>
<dbReference type="InterPro" id="IPR016169">
    <property type="entry name" value="FAD-bd_PCMH_sub2"/>
</dbReference>
<protein>
    <submittedName>
        <fullName evidence="16">RNA-dependent RNA polymerase 1</fullName>
    </submittedName>
</protein>
<organism evidence="16 17">
    <name type="scientific">Beauveria bassiana D1-5</name>
    <dbReference type="NCBI Taxonomy" id="1245745"/>
    <lineage>
        <taxon>Eukaryota</taxon>
        <taxon>Fungi</taxon>
        <taxon>Dikarya</taxon>
        <taxon>Ascomycota</taxon>
        <taxon>Pezizomycotina</taxon>
        <taxon>Sordariomycetes</taxon>
        <taxon>Hypocreomycetidae</taxon>
        <taxon>Hypocreales</taxon>
        <taxon>Cordycipitaceae</taxon>
        <taxon>Beauveria</taxon>
    </lineage>
</organism>
<dbReference type="InterPro" id="IPR006094">
    <property type="entry name" value="Oxid_FAD_bind_N"/>
</dbReference>
<evidence type="ECO:0000256" key="2">
    <source>
        <dbReference type="ARBA" id="ARBA00005762"/>
    </source>
</evidence>
<dbReference type="InterPro" id="IPR016166">
    <property type="entry name" value="FAD-bd_PCMH"/>
</dbReference>
<dbReference type="InterPro" id="IPR004113">
    <property type="entry name" value="FAD-bd_oxidored_4_C"/>
</dbReference>
<keyword evidence="5" id="KW-0285">Flavoprotein</keyword>
<comment type="cofactor">
    <cofactor evidence="1">
        <name>FAD</name>
        <dbReference type="ChEBI" id="CHEBI:57692"/>
    </cofactor>
</comment>
<dbReference type="eggNOG" id="KOG0988">
    <property type="taxonomic scope" value="Eukaryota"/>
</dbReference>
<dbReference type="PANTHER" id="PTHR23079:SF55">
    <property type="entry name" value="RNA-DIRECTED RNA POLYMERASE"/>
    <property type="match status" value="1"/>
</dbReference>
<evidence type="ECO:0000256" key="11">
    <source>
        <dbReference type="ARBA" id="ARBA00023158"/>
    </source>
</evidence>
<dbReference type="GO" id="GO:0004458">
    <property type="term" value="F:D-lactate dehydrogenase (cytochrome) activity"/>
    <property type="evidence" value="ECO:0007669"/>
    <property type="project" value="UniProtKB-EC"/>
</dbReference>
<dbReference type="STRING" id="1245745.A0A0A2W2S2"/>
<accession>A0A0A2W2S2</accession>
<keyword evidence="4 16" id="KW-0696">RNA-directed RNA polymerase</keyword>
<dbReference type="Pfam" id="PF02913">
    <property type="entry name" value="FAD-oxidase_C"/>
    <property type="match status" value="2"/>
</dbReference>
<comment type="caution">
    <text evidence="16">The sequence shown here is derived from an EMBL/GenBank/DDBJ whole genome shotgun (WGS) entry which is preliminary data.</text>
</comment>
<comment type="similarity">
    <text evidence="3">Belongs to the FAD-binding oxidoreductase/transferase type 4 family.</text>
</comment>
<evidence type="ECO:0000256" key="14">
    <source>
        <dbReference type="SAM" id="MobiDB-lite"/>
    </source>
</evidence>
<feature type="region of interest" description="Disordered" evidence="14">
    <location>
        <begin position="1718"/>
        <end position="1745"/>
    </location>
</feature>
<reference evidence="16 17" key="1">
    <citation type="submission" date="2012-10" db="EMBL/GenBank/DDBJ databases">
        <title>Genome sequencing and analysis of entomopathogenic fungi Beauveria bassiana D1-5.</title>
        <authorList>
            <person name="Li Q."/>
            <person name="Wang L."/>
            <person name="Zhang Z."/>
            <person name="Wang Q."/>
            <person name="Ren J."/>
            <person name="Wang M."/>
            <person name="Xu W."/>
            <person name="Wang J."/>
            <person name="Lu Y."/>
            <person name="Du Q."/>
            <person name="Sun Z."/>
        </authorList>
    </citation>
    <scope>NUCLEOTIDE SEQUENCE [LARGE SCALE GENOMIC DNA]</scope>
    <source>
        <strain evidence="16 17">D1-5</strain>
    </source>
</reference>
<dbReference type="InterPro" id="IPR007855">
    <property type="entry name" value="RDRP"/>
</dbReference>
<keyword evidence="10" id="KW-0560">Oxidoreductase</keyword>
<feature type="domain" description="FAD-binding PCMH-type" evidence="15">
    <location>
        <begin position="107"/>
        <end position="286"/>
    </location>
</feature>
<evidence type="ECO:0000256" key="3">
    <source>
        <dbReference type="ARBA" id="ARBA00008000"/>
    </source>
</evidence>
<evidence type="ECO:0000313" key="16">
    <source>
        <dbReference type="EMBL" id="KGQ07264.1"/>
    </source>
</evidence>
<name>A0A0A2W2S2_BEABA</name>
<feature type="region of interest" description="Disordered" evidence="14">
    <location>
        <begin position="557"/>
        <end position="578"/>
    </location>
</feature>
<keyword evidence="6" id="KW-0808">Transferase</keyword>
<gene>
    <name evidence="16" type="ORF">BBAD15_g7404</name>
</gene>
<evidence type="ECO:0000259" key="15">
    <source>
        <dbReference type="PROSITE" id="PS51387"/>
    </source>
</evidence>
<dbReference type="InterPro" id="IPR016171">
    <property type="entry name" value="Vanillyl_alc_oxidase_C-sub2"/>
</dbReference>
<keyword evidence="8" id="KW-0274">FAD</keyword>
<dbReference type="SUPFAM" id="SSF56176">
    <property type="entry name" value="FAD-binding/transporter-associated domain-like"/>
    <property type="match status" value="1"/>
</dbReference>
<comment type="similarity">
    <text evidence="2">Belongs to the RdRP family.</text>
</comment>
<dbReference type="GO" id="GO:0071949">
    <property type="term" value="F:FAD binding"/>
    <property type="evidence" value="ECO:0007669"/>
    <property type="project" value="InterPro"/>
</dbReference>
<evidence type="ECO:0000256" key="7">
    <source>
        <dbReference type="ARBA" id="ARBA00022695"/>
    </source>
</evidence>
<comment type="catalytic activity">
    <reaction evidence="13">
        <text>(R)-lactate + 2 Fe(III)-[cytochrome c] = 2 Fe(II)-[cytochrome c] + pyruvate + 2 H(+)</text>
        <dbReference type="Rhea" id="RHEA:13521"/>
        <dbReference type="Rhea" id="RHEA-COMP:10350"/>
        <dbReference type="Rhea" id="RHEA-COMP:14399"/>
        <dbReference type="ChEBI" id="CHEBI:15361"/>
        <dbReference type="ChEBI" id="CHEBI:15378"/>
        <dbReference type="ChEBI" id="CHEBI:16004"/>
        <dbReference type="ChEBI" id="CHEBI:29033"/>
        <dbReference type="ChEBI" id="CHEBI:29034"/>
        <dbReference type="EC" id="1.1.2.4"/>
    </reaction>
</comment>
<dbReference type="OrthoDB" id="6513042at2759"/>
<evidence type="ECO:0000256" key="10">
    <source>
        <dbReference type="ARBA" id="ARBA00023002"/>
    </source>
</evidence>
<evidence type="ECO:0000256" key="5">
    <source>
        <dbReference type="ARBA" id="ARBA00022630"/>
    </source>
</evidence>
<dbReference type="HOGENOM" id="CLU_239038_0_0_1"/>
<proteinExistence type="inferred from homology"/>
<dbReference type="InterPro" id="IPR057596">
    <property type="entry name" value="RDRP_core"/>
</dbReference>
<evidence type="ECO:0000256" key="8">
    <source>
        <dbReference type="ARBA" id="ARBA00022827"/>
    </source>
</evidence>
<dbReference type="Proteomes" id="UP000030106">
    <property type="component" value="Unassembled WGS sequence"/>
</dbReference>
<dbReference type="Pfam" id="PF26253">
    <property type="entry name" value="RdRP_head"/>
    <property type="match status" value="1"/>
</dbReference>
<evidence type="ECO:0000256" key="13">
    <source>
        <dbReference type="ARBA" id="ARBA00051436"/>
    </source>
</evidence>
<comment type="catalytic activity">
    <reaction evidence="12">
        <text>RNA(n) + a ribonucleoside 5'-triphosphate = RNA(n+1) + diphosphate</text>
        <dbReference type="Rhea" id="RHEA:21248"/>
        <dbReference type="Rhea" id="RHEA-COMP:14527"/>
        <dbReference type="Rhea" id="RHEA-COMP:17342"/>
        <dbReference type="ChEBI" id="CHEBI:33019"/>
        <dbReference type="ChEBI" id="CHEBI:61557"/>
        <dbReference type="ChEBI" id="CHEBI:140395"/>
        <dbReference type="EC" id="2.7.7.48"/>
    </reaction>
</comment>
<keyword evidence="11" id="KW-0943">RNA-mediated gene silencing</keyword>
<dbReference type="Gene3D" id="1.10.45.10">
    <property type="entry name" value="Vanillyl-alcohol Oxidase, Chain A, domain 4"/>
    <property type="match status" value="1"/>
</dbReference>
<evidence type="ECO:0000256" key="6">
    <source>
        <dbReference type="ARBA" id="ARBA00022679"/>
    </source>
</evidence>
<dbReference type="GO" id="GO:0003968">
    <property type="term" value="F:RNA-directed RNA polymerase activity"/>
    <property type="evidence" value="ECO:0007669"/>
    <property type="project" value="UniProtKB-KW"/>
</dbReference>
<dbReference type="PROSITE" id="PS51387">
    <property type="entry name" value="FAD_PCMH"/>
    <property type="match status" value="1"/>
</dbReference>
<evidence type="ECO:0000256" key="1">
    <source>
        <dbReference type="ARBA" id="ARBA00001974"/>
    </source>
</evidence>
<evidence type="ECO:0000256" key="12">
    <source>
        <dbReference type="ARBA" id="ARBA00048744"/>
    </source>
</evidence>
<dbReference type="SUPFAM" id="SSF55103">
    <property type="entry name" value="FAD-linked oxidases, C-terminal domain"/>
    <property type="match status" value="1"/>
</dbReference>
<dbReference type="Gene3D" id="3.30.70.2740">
    <property type="match status" value="1"/>
</dbReference>
<keyword evidence="9" id="KW-0694">RNA-binding</keyword>
<dbReference type="PANTHER" id="PTHR23079">
    <property type="entry name" value="RNA-DEPENDENT RNA POLYMERASE"/>
    <property type="match status" value="1"/>
</dbReference>
<dbReference type="InterPro" id="IPR016164">
    <property type="entry name" value="FAD-linked_Oxase-like_C"/>
</dbReference>
<dbReference type="FunFam" id="1.10.45.10:FF:000001">
    <property type="entry name" value="D-lactate dehydrogenase mitochondrial"/>
    <property type="match status" value="1"/>
</dbReference>
<dbReference type="InterPro" id="IPR036318">
    <property type="entry name" value="FAD-bd_PCMH-like_sf"/>
</dbReference>
<dbReference type="GO" id="GO:0031380">
    <property type="term" value="C:nuclear RNA-directed RNA polymerase complex"/>
    <property type="evidence" value="ECO:0007669"/>
    <property type="project" value="TreeGrafter"/>
</dbReference>
<sequence>MLRFSCRSGLGRRFAVPSRRCQSTTATVAKSASVWSSSAVLGIAVATGAVGWSVARWQTDGKSGKWRSEVFSSTGGEKRFATLSEMNKANDEQLKTHGYSEWSSVNPETLPVAVAYPRNTEDVATIARICHKRRVPLIPYSGGTSLEGNFSAPYGGVSVDFAHMDRILQLNKDDMDVVVQPSIGWQDLNRKLAEAEAGLFFPVDPGPTAKIGGMIGTNCSGTNAVRYGTMKDWVINLTVVLADGRVIKTRRRPRKSSAGYNLNGLFVGSEGTLGIITEATLKLAVIPETYSVGVVSFPTIRDAAAAAAGVMQAGVPINCLEIMDDFSGSKASVAENISTVQAITARNGGADFAFAEDEREQKVLWSARKESLWSMLALRKDGQDVWSTDVAVPLSRLADLIEVSKKEMDDLGMFASILGHVGDGNFHESIMYNKGDAKERDKVARCVDNMVNRALNMEGTCTGEHSIGWGKKASLVKEVGQETVDVMATVKQALDPRWILNPGKIMDVPWMPKETHVVTANVPVTPIRKAEKQNTLENLPMTTHYIYPEQIAEKWSGTELSGDQSRSPSRNPSNPPKAALKMKSISLRLRNLPEGITMPQLWKSFSPKGSIQLIEMYDRRQGEKGAAARIDFSPPPELNFWSSRTTDLVLDGHEKPVTVHVDVLRARQEPPPSRHEQRYPSIISMQLKTLDFGSLLNKDTMVITSDESNIIPTDSRRWHCNDNWVRATDIYEVIIEPQKIPISTYSRGKLGKCIDISRLKIFRCIIDETDAQSLTAVENLMLALEQYDIVPTRTTLKLEKNHKCMWDLLDHPSDDSSSNTLEYLNLTAHHIYLDFAVRYRLEVCVTRGYLREHAIDAEFLEKLAALDVPKASQLLEYLVDEEIQLEDPLQLFEDARFRYAPIKRKIPYYCSLVLKANITPTSLKLNLPNVESSNRVMRKYNNLHDRFLRVQFLSETESNRIAKDRYNNDDVWKRLLRALHKGIRIGERTYEFLAFGNSQLREGSVTFFCPTAHVSCDDIRKWLGNFDHIRNVAKFGARIGQCFSTTREVRGVRVPTIRHIDDIEAKGECFTDGVGIISGLLAQLVVDELELDIVGKPSAFQFRMGGAKGVLAVWPREYAKHMEVCLRKSQIKFSTEANTLEIIKCAKTSTATLNRQIITILEHLGVPLGAFMALLNKQIQHYEEAMTSRVAAIDLLTKFVDENQTTVIVAELLKANFQDPFVKNLLKLWRSWSLKLMKEKCRIQVEKSAFVMGCVDETGTLRGHSIQTEGSRGKNKAVLPQIFLQMSDRKYGNKTTIIQGVCFIGRNPSLHAGDIRVVEAVDTPCLRHLKDVVVFPSKGDRSLPSILSGGDLDGDEYFVIWDSTLVPKIWNTPPMHSTPVTPQDLERGVEVDDLRNFAVKYMKNDCLGFVAVAHLAHADALGLNHPICLQLAKLHSQAVDYLKTGVPAEWNRARYQPSKWPHFMQRNSCTYPSHKALGKLYNRVAEENLDYVPSCEDEFDSRITQRFDFTDENLASARNLKQQYDVAVRRLLKQFRVATEFELYSGWAMSKPAVGSDYKRQEDLGQQFDTVKQRFREICIQEAGSAGGSKLEELVAAIYKVTEDEAKDFLAEAEAEGEGLEFSPKAMPLISFPWIFHWVLVKIAMGHSYQPSKTRLAAATRPTQMATAAPPQQEYHASQVIDAPKIEEPRRSNEVPKEAVKVDGEADLIDFDAVRTEPDTTRCNTPEEATEYTPSRSVVSSRMEGMESKVNQLLRLYEDSGED</sequence>
<evidence type="ECO:0000313" key="17">
    <source>
        <dbReference type="Proteomes" id="UP000030106"/>
    </source>
</evidence>
<evidence type="ECO:0000256" key="9">
    <source>
        <dbReference type="ARBA" id="ARBA00022884"/>
    </source>
</evidence>
<dbReference type="Gene3D" id="3.30.465.10">
    <property type="match status" value="1"/>
</dbReference>
<dbReference type="EMBL" id="ANFO01000708">
    <property type="protein sequence ID" value="KGQ07264.1"/>
    <property type="molecule type" value="Genomic_DNA"/>
</dbReference>
<dbReference type="Pfam" id="PF01565">
    <property type="entry name" value="FAD_binding_4"/>
    <property type="match status" value="1"/>
</dbReference>
<keyword evidence="7" id="KW-0548">Nucleotidyltransferase</keyword>
<evidence type="ECO:0000256" key="4">
    <source>
        <dbReference type="ARBA" id="ARBA00022484"/>
    </source>
</evidence>
<dbReference type="Pfam" id="PF05183">
    <property type="entry name" value="RdRP"/>
    <property type="match status" value="1"/>
</dbReference>
<dbReference type="GO" id="GO:0030422">
    <property type="term" value="P:siRNA processing"/>
    <property type="evidence" value="ECO:0007669"/>
    <property type="project" value="TreeGrafter"/>
</dbReference>
<dbReference type="InterPro" id="IPR058752">
    <property type="entry name" value="RDRP_C_head"/>
</dbReference>